<organism evidence="2">
    <name type="scientific">marine metagenome</name>
    <dbReference type="NCBI Taxonomy" id="408172"/>
    <lineage>
        <taxon>unclassified sequences</taxon>
        <taxon>metagenomes</taxon>
        <taxon>ecological metagenomes</taxon>
    </lineage>
</organism>
<dbReference type="Pfam" id="PF16363">
    <property type="entry name" value="GDP_Man_Dehyd"/>
    <property type="match status" value="1"/>
</dbReference>
<proteinExistence type="predicted"/>
<dbReference type="AlphaFoldDB" id="A0A381YVU9"/>
<evidence type="ECO:0000313" key="2">
    <source>
        <dbReference type="EMBL" id="SVA81156.1"/>
    </source>
</evidence>
<feature type="domain" description="NAD(P)-binding" evidence="1">
    <location>
        <begin position="3"/>
        <end position="266"/>
    </location>
</feature>
<name>A0A381YVU9_9ZZZZ</name>
<protein>
    <recommendedName>
        <fullName evidence="1">NAD(P)-binding domain-containing protein</fullName>
    </recommendedName>
</protein>
<sequence>MSYAANFDNIKQHIENNSIKFVLGDVNNYSLYSKILKDVSLVIHTAAESHVDNSFFDPWRFVKTNVEGTQVLLQACKEFEVPKIIHFSTDEVYGDTIDTAFTEDFALNPTNPYSASKAAADMIIASYKKSFDMNIITVRPNNIFGTRQHWEKLIPTCILHLKQGKKIPIHGKGSNKRTYLSIKDLCKAIDLIRTNGNDKEIYNIGCDFEYKVIDVVKLFCDYLDLDLNKSIKFIEDRAYNDTRYLIDYSKFVKKELWYPKIRLEDEVIELFNWYSQVQAPFAHGWFKND</sequence>
<reference evidence="2" key="1">
    <citation type="submission" date="2018-05" db="EMBL/GenBank/DDBJ databases">
        <authorList>
            <person name="Lanie J.A."/>
            <person name="Ng W.-L."/>
            <person name="Kazmierczak K.M."/>
            <person name="Andrzejewski T.M."/>
            <person name="Davidsen T.M."/>
            <person name="Wayne K.J."/>
            <person name="Tettelin H."/>
            <person name="Glass J.I."/>
            <person name="Rusch D."/>
            <person name="Podicherti R."/>
            <person name="Tsui H.-C.T."/>
            <person name="Winkler M.E."/>
        </authorList>
    </citation>
    <scope>NUCLEOTIDE SEQUENCE</scope>
</reference>
<gene>
    <name evidence="2" type="ORF">METZ01_LOCUS134010</name>
</gene>
<evidence type="ECO:0000259" key="1">
    <source>
        <dbReference type="Pfam" id="PF16363"/>
    </source>
</evidence>
<dbReference type="EMBL" id="UINC01019195">
    <property type="protein sequence ID" value="SVA81156.1"/>
    <property type="molecule type" value="Genomic_DNA"/>
</dbReference>
<dbReference type="InterPro" id="IPR036291">
    <property type="entry name" value="NAD(P)-bd_dom_sf"/>
</dbReference>
<dbReference type="InterPro" id="IPR016040">
    <property type="entry name" value="NAD(P)-bd_dom"/>
</dbReference>
<dbReference type="SUPFAM" id="SSF51735">
    <property type="entry name" value="NAD(P)-binding Rossmann-fold domains"/>
    <property type="match status" value="1"/>
</dbReference>
<dbReference type="Gene3D" id="3.90.25.10">
    <property type="entry name" value="UDP-galactose 4-epimerase, domain 1"/>
    <property type="match status" value="1"/>
</dbReference>
<accession>A0A381YVU9</accession>
<dbReference type="PANTHER" id="PTHR43000">
    <property type="entry name" value="DTDP-D-GLUCOSE 4,6-DEHYDRATASE-RELATED"/>
    <property type="match status" value="1"/>
</dbReference>
<dbReference type="Gene3D" id="3.40.50.720">
    <property type="entry name" value="NAD(P)-binding Rossmann-like Domain"/>
    <property type="match status" value="1"/>
</dbReference>